<gene>
    <name evidence="8" type="ORF">C8E83_0244</name>
</gene>
<keyword evidence="4 6" id="KW-1133">Transmembrane helix</keyword>
<comment type="caution">
    <text evidence="8">The sequence shown here is derived from an EMBL/GenBank/DDBJ whole genome shotgun (WGS) entry which is preliminary data.</text>
</comment>
<evidence type="ECO:0000256" key="6">
    <source>
        <dbReference type="SAM" id="Phobius"/>
    </source>
</evidence>
<accession>A0A495IDG1</accession>
<organism evidence="8 9">
    <name type="scientific">Frondihabitans australicus</name>
    <dbReference type="NCBI Taxonomy" id="386892"/>
    <lineage>
        <taxon>Bacteria</taxon>
        <taxon>Bacillati</taxon>
        <taxon>Actinomycetota</taxon>
        <taxon>Actinomycetes</taxon>
        <taxon>Micrococcales</taxon>
        <taxon>Microbacteriaceae</taxon>
        <taxon>Frondihabitans</taxon>
    </lineage>
</organism>
<sequence>MLRRGVTDRLVLWRGARARGAGGLGAADALERLAVLLEAGVGPGAAWRHLDDGGGGACARAARAAAGSLVCGEPAAPAISAAAIDESWRQAAAAWQVAEASGAPIGPALRSMSASLRAQEQTRHDIDTALAGPRMSSRVVLALPGVGVLLGLILGLDGLGQLVARPLGWALMVAAAALVAVAHLWNSRLIAAAEPPGAVAGLELELVAVAIGGGGAWDVARRRVADALQQHCPASLDEGDSAALGEVMALSRASGAPGAELLRSVAATRRREARARSAEAVERLGVLSMLPLGVCILPAFVLVGVVPLALSLLSSPGGA</sequence>
<dbReference type="AlphaFoldDB" id="A0A495IDG1"/>
<keyword evidence="2" id="KW-1003">Cell membrane</keyword>
<keyword evidence="9" id="KW-1185">Reference proteome</keyword>
<proteinExistence type="predicted"/>
<dbReference type="GO" id="GO:0005886">
    <property type="term" value="C:plasma membrane"/>
    <property type="evidence" value="ECO:0007669"/>
    <property type="project" value="UniProtKB-SubCell"/>
</dbReference>
<dbReference type="PANTHER" id="PTHR35007">
    <property type="entry name" value="INTEGRAL MEMBRANE PROTEIN-RELATED"/>
    <property type="match status" value="1"/>
</dbReference>
<evidence type="ECO:0000313" key="9">
    <source>
        <dbReference type="Proteomes" id="UP000280008"/>
    </source>
</evidence>
<evidence type="ECO:0000256" key="3">
    <source>
        <dbReference type="ARBA" id="ARBA00022692"/>
    </source>
</evidence>
<comment type="subcellular location">
    <subcellularLocation>
        <location evidence="1">Cell membrane</location>
        <topology evidence="1">Multi-pass membrane protein</topology>
    </subcellularLocation>
</comment>
<name>A0A495IDG1_9MICO</name>
<reference evidence="8 9" key="1">
    <citation type="submission" date="2018-10" db="EMBL/GenBank/DDBJ databases">
        <title>Sequencing the genomes of 1000 actinobacteria strains.</title>
        <authorList>
            <person name="Klenk H.-P."/>
        </authorList>
    </citation>
    <scope>NUCLEOTIDE SEQUENCE [LARGE SCALE GENOMIC DNA]</scope>
    <source>
        <strain evidence="8 9">DSM 17894</strain>
    </source>
</reference>
<evidence type="ECO:0000256" key="5">
    <source>
        <dbReference type="ARBA" id="ARBA00023136"/>
    </source>
</evidence>
<feature type="transmembrane region" description="Helical" evidence="6">
    <location>
        <begin position="284"/>
        <end position="310"/>
    </location>
</feature>
<feature type="transmembrane region" description="Helical" evidence="6">
    <location>
        <begin position="166"/>
        <end position="185"/>
    </location>
</feature>
<evidence type="ECO:0000313" key="8">
    <source>
        <dbReference type="EMBL" id="RKR73155.1"/>
    </source>
</evidence>
<dbReference type="EMBL" id="RBKS01000001">
    <property type="protein sequence ID" value="RKR73155.1"/>
    <property type="molecule type" value="Genomic_DNA"/>
</dbReference>
<protein>
    <submittedName>
        <fullName evidence="8">Tight adherence protein B</fullName>
    </submittedName>
</protein>
<keyword evidence="5 6" id="KW-0472">Membrane</keyword>
<dbReference type="Proteomes" id="UP000280008">
    <property type="component" value="Unassembled WGS sequence"/>
</dbReference>
<dbReference type="Pfam" id="PF00482">
    <property type="entry name" value="T2SSF"/>
    <property type="match status" value="1"/>
</dbReference>
<dbReference type="PANTHER" id="PTHR35007:SF4">
    <property type="entry name" value="CONSERVED TRANSMEMBRANE PROTEIN-RELATED"/>
    <property type="match status" value="1"/>
</dbReference>
<evidence type="ECO:0000256" key="4">
    <source>
        <dbReference type="ARBA" id="ARBA00022989"/>
    </source>
</evidence>
<dbReference type="InterPro" id="IPR018076">
    <property type="entry name" value="T2SS_GspF_dom"/>
</dbReference>
<evidence type="ECO:0000256" key="1">
    <source>
        <dbReference type="ARBA" id="ARBA00004651"/>
    </source>
</evidence>
<keyword evidence="3 6" id="KW-0812">Transmembrane</keyword>
<evidence type="ECO:0000256" key="2">
    <source>
        <dbReference type="ARBA" id="ARBA00022475"/>
    </source>
</evidence>
<feature type="transmembrane region" description="Helical" evidence="6">
    <location>
        <begin position="139"/>
        <end position="160"/>
    </location>
</feature>
<evidence type="ECO:0000259" key="7">
    <source>
        <dbReference type="Pfam" id="PF00482"/>
    </source>
</evidence>
<feature type="domain" description="Type II secretion system protein GspF" evidence="7">
    <location>
        <begin position="30"/>
        <end position="150"/>
    </location>
</feature>